<protein>
    <recommendedName>
        <fullName evidence="3">Transposase</fullName>
    </recommendedName>
</protein>
<sequence>MAEVTETDPHIHVDRKVLQAGADFRNVLASTLGGVPDAPSEVTTGCGLKVPYAMTSPHPERVTCLPCREHACREHLNFADQVERLGRHPGTALPGDRTAEVAQWARDRARKFASG</sequence>
<dbReference type="Proteomes" id="UP001589568">
    <property type="component" value="Unassembled WGS sequence"/>
</dbReference>
<evidence type="ECO:0000313" key="1">
    <source>
        <dbReference type="EMBL" id="MFB9475819.1"/>
    </source>
</evidence>
<organism evidence="1 2">
    <name type="scientific">Nonomuraea salmonea</name>
    <dbReference type="NCBI Taxonomy" id="46181"/>
    <lineage>
        <taxon>Bacteria</taxon>
        <taxon>Bacillati</taxon>
        <taxon>Actinomycetota</taxon>
        <taxon>Actinomycetes</taxon>
        <taxon>Streptosporangiales</taxon>
        <taxon>Streptosporangiaceae</taxon>
        <taxon>Nonomuraea</taxon>
    </lineage>
</organism>
<dbReference type="EMBL" id="JBHMCF010000046">
    <property type="protein sequence ID" value="MFB9475819.1"/>
    <property type="molecule type" value="Genomic_DNA"/>
</dbReference>
<gene>
    <name evidence="1" type="ORF">ACFFR3_40550</name>
</gene>
<accession>A0ABV5NZS2</accession>
<name>A0ABV5NZS2_9ACTN</name>
<reference evidence="1 2" key="1">
    <citation type="submission" date="2024-09" db="EMBL/GenBank/DDBJ databases">
        <authorList>
            <person name="Sun Q."/>
            <person name="Mori K."/>
        </authorList>
    </citation>
    <scope>NUCLEOTIDE SEQUENCE [LARGE SCALE GENOMIC DNA]</scope>
    <source>
        <strain evidence="1 2">JCM 3324</strain>
    </source>
</reference>
<comment type="caution">
    <text evidence="1">The sequence shown here is derived from an EMBL/GenBank/DDBJ whole genome shotgun (WGS) entry which is preliminary data.</text>
</comment>
<proteinExistence type="predicted"/>
<keyword evidence="2" id="KW-1185">Reference proteome</keyword>
<evidence type="ECO:0000313" key="2">
    <source>
        <dbReference type="Proteomes" id="UP001589568"/>
    </source>
</evidence>
<evidence type="ECO:0008006" key="3">
    <source>
        <dbReference type="Google" id="ProtNLM"/>
    </source>
</evidence>
<dbReference type="RefSeq" id="WP_364376163.1">
    <property type="nucleotide sequence ID" value="NZ_JBHMCF010000046.1"/>
</dbReference>